<evidence type="ECO:0000313" key="8">
    <source>
        <dbReference type="Proteomes" id="UP001378592"/>
    </source>
</evidence>
<keyword evidence="2" id="KW-0719">Serine esterase</keyword>
<keyword evidence="8" id="KW-1185">Reference proteome</keyword>
<dbReference type="PROSITE" id="PS00122">
    <property type="entry name" value="CARBOXYLESTERASE_B_1"/>
    <property type="match status" value="1"/>
</dbReference>
<dbReference type="Gene3D" id="3.40.50.1820">
    <property type="entry name" value="alpha/beta hydrolase"/>
    <property type="match status" value="1"/>
</dbReference>
<dbReference type="PANTHER" id="PTHR43142:SF1">
    <property type="entry name" value="CARBOXYLIC ESTER HYDROLASE"/>
    <property type="match status" value="1"/>
</dbReference>
<dbReference type="InterPro" id="IPR002018">
    <property type="entry name" value="CarbesteraseB"/>
</dbReference>
<organism evidence="7 8">
    <name type="scientific">Gryllus longicercus</name>
    <dbReference type="NCBI Taxonomy" id="2509291"/>
    <lineage>
        <taxon>Eukaryota</taxon>
        <taxon>Metazoa</taxon>
        <taxon>Ecdysozoa</taxon>
        <taxon>Arthropoda</taxon>
        <taxon>Hexapoda</taxon>
        <taxon>Insecta</taxon>
        <taxon>Pterygota</taxon>
        <taxon>Neoptera</taxon>
        <taxon>Polyneoptera</taxon>
        <taxon>Orthoptera</taxon>
        <taxon>Ensifera</taxon>
        <taxon>Gryllidea</taxon>
        <taxon>Grylloidea</taxon>
        <taxon>Gryllidae</taxon>
        <taxon>Gryllinae</taxon>
        <taxon>Gryllus</taxon>
    </lineage>
</organism>
<evidence type="ECO:0000256" key="3">
    <source>
        <dbReference type="ARBA" id="ARBA00022801"/>
    </source>
</evidence>
<reference evidence="7 8" key="1">
    <citation type="submission" date="2024-03" db="EMBL/GenBank/DDBJ databases">
        <title>The genome assembly and annotation of the cricket Gryllus longicercus Weissman &amp; Gray.</title>
        <authorList>
            <person name="Szrajer S."/>
            <person name="Gray D."/>
            <person name="Ylla G."/>
        </authorList>
    </citation>
    <scope>NUCLEOTIDE SEQUENCE [LARGE SCALE GENOMIC DNA]</scope>
    <source>
        <strain evidence="7">DAG 2021-001</strain>
        <tissue evidence="7">Whole body minus gut</tissue>
    </source>
</reference>
<evidence type="ECO:0000256" key="4">
    <source>
        <dbReference type="ARBA" id="ARBA00023180"/>
    </source>
</evidence>
<evidence type="ECO:0000313" key="7">
    <source>
        <dbReference type="EMBL" id="KAK7872488.1"/>
    </source>
</evidence>
<accession>A0AAN9Z8Q0</accession>
<evidence type="ECO:0000256" key="2">
    <source>
        <dbReference type="ARBA" id="ARBA00022487"/>
    </source>
</evidence>
<keyword evidence="3 5" id="KW-0378">Hydrolase</keyword>
<evidence type="ECO:0000259" key="6">
    <source>
        <dbReference type="Pfam" id="PF00135"/>
    </source>
</evidence>
<feature type="domain" description="Carboxylesterase type B" evidence="6">
    <location>
        <begin position="6"/>
        <end position="535"/>
    </location>
</feature>
<sequence length="555" mass="60247">MSGFVTVSVRQGALRGRRRQTPAGHAFVSFQGVPFAKPPVGPLRFKAPQAAEPWTGIRDATQEGSPCVHIDPLTKQVVGAEDCLFLNVFTRRLPAGPAGPALPPRAVLVWIHGGGFTEGTGNGWGPEPFMEHDVVLVTFNYRLGPLGFLSLGTKEVPGNAGMKDQTMALRWVKENIAVFGGDPENVTIFGESAGAASVHLHLLSPLSKGLFRRAIAQSGSALCSWAISRDPVGRAKRLAVAAGCGATVPDDLDALHKWFCDAPAEALVRALDAGRSAEERRRGVMFTFLPVVEPALPGAFLATSPDRALADLLAAPRAPRVPVVFGLTSHEGILMLPAVSTPEALEQVDAHFEYAVPFDLVADRSNTARTREVAQTIKDFYFGGEKLCEETLPKYVDLTTDTVFAHAVTQTARAHARLGAPVYLFEFAYVGRLNLLGPLFGSQRVPGACHADELGYLFHVDRLPAVEPDSPEARVRRRMVRMWVDFAQSGNPTPALDEEITHKWEQFSEAEPNYLTINDELSAGKGLFKERITFWDDLYKAEGTQKSYLASPSDS</sequence>
<dbReference type="PROSITE" id="PS00941">
    <property type="entry name" value="CARBOXYLESTERASE_B_2"/>
    <property type="match status" value="1"/>
</dbReference>
<gene>
    <name evidence="7" type="ORF">R5R35_014279</name>
</gene>
<comment type="similarity">
    <text evidence="1 5">Belongs to the type-B carboxylesterase/lipase family.</text>
</comment>
<dbReference type="SUPFAM" id="SSF53474">
    <property type="entry name" value="alpha/beta-Hydrolases"/>
    <property type="match status" value="1"/>
</dbReference>
<dbReference type="EC" id="3.1.1.-" evidence="5"/>
<keyword evidence="4" id="KW-0325">Glycoprotein</keyword>
<proteinExistence type="inferred from homology"/>
<dbReference type="Proteomes" id="UP001378592">
    <property type="component" value="Unassembled WGS sequence"/>
</dbReference>
<protein>
    <recommendedName>
        <fullName evidence="5">Carboxylic ester hydrolase</fullName>
        <ecNumber evidence="5">3.1.1.-</ecNumber>
    </recommendedName>
</protein>
<evidence type="ECO:0000256" key="5">
    <source>
        <dbReference type="RuleBase" id="RU361235"/>
    </source>
</evidence>
<dbReference type="InterPro" id="IPR019826">
    <property type="entry name" value="Carboxylesterase_B_AS"/>
</dbReference>
<comment type="caution">
    <text evidence="7">The sequence shown here is derived from an EMBL/GenBank/DDBJ whole genome shotgun (WGS) entry which is preliminary data.</text>
</comment>
<dbReference type="Pfam" id="PF00135">
    <property type="entry name" value="COesterase"/>
    <property type="match status" value="1"/>
</dbReference>
<dbReference type="InterPro" id="IPR029058">
    <property type="entry name" value="AB_hydrolase_fold"/>
</dbReference>
<dbReference type="InterPro" id="IPR019819">
    <property type="entry name" value="Carboxylesterase_B_CS"/>
</dbReference>
<dbReference type="EMBL" id="JAZDUA010000024">
    <property type="protein sequence ID" value="KAK7872488.1"/>
    <property type="molecule type" value="Genomic_DNA"/>
</dbReference>
<dbReference type="GO" id="GO:0052689">
    <property type="term" value="F:carboxylic ester hydrolase activity"/>
    <property type="evidence" value="ECO:0007669"/>
    <property type="project" value="UniProtKB-KW"/>
</dbReference>
<name>A0AAN9Z8Q0_9ORTH</name>
<evidence type="ECO:0000256" key="1">
    <source>
        <dbReference type="ARBA" id="ARBA00005964"/>
    </source>
</evidence>
<dbReference type="PANTHER" id="PTHR43142">
    <property type="entry name" value="CARBOXYLIC ESTER HYDROLASE"/>
    <property type="match status" value="1"/>
</dbReference>
<dbReference type="AlphaFoldDB" id="A0AAN9Z8Q0"/>